<dbReference type="GO" id="GO:0001514">
    <property type="term" value="P:selenocysteine incorporation"/>
    <property type="evidence" value="ECO:0007669"/>
    <property type="project" value="InterPro"/>
</dbReference>
<dbReference type="PANTHER" id="PTHR43721:SF22">
    <property type="entry name" value="ELONGATION FACTOR TU, MITOCHONDRIAL"/>
    <property type="match status" value="1"/>
</dbReference>
<feature type="domain" description="Tr-type G" evidence="9">
    <location>
        <begin position="6"/>
        <end position="179"/>
    </location>
</feature>
<dbReference type="GO" id="GO:0005829">
    <property type="term" value="C:cytosol"/>
    <property type="evidence" value="ECO:0007669"/>
    <property type="project" value="TreeGrafter"/>
</dbReference>
<comment type="function">
    <text evidence="7">Translation factor necessary for the incorporation of selenocysteine into proteins. It probably replaces EF-Tu for the insertion of selenocysteine directed by the UGA codon. SelB binds GTP and GDP.</text>
</comment>
<dbReference type="Gene3D" id="1.10.10.2770">
    <property type="match status" value="1"/>
</dbReference>
<dbReference type="CDD" id="cd15491">
    <property type="entry name" value="selB_III"/>
    <property type="match status" value="1"/>
</dbReference>
<dbReference type="Proteomes" id="UP000005096">
    <property type="component" value="Chromosome"/>
</dbReference>
<keyword evidence="6" id="KW-0342">GTP-binding</keyword>
<dbReference type="Gene3D" id="3.40.50.300">
    <property type="entry name" value="P-loop containing nucleotide triphosphate hydrolases"/>
    <property type="match status" value="1"/>
</dbReference>
<evidence type="ECO:0000256" key="7">
    <source>
        <dbReference type="ARBA" id="ARBA00025526"/>
    </source>
</evidence>
<evidence type="ECO:0000256" key="5">
    <source>
        <dbReference type="ARBA" id="ARBA00022917"/>
    </source>
</evidence>
<dbReference type="eggNOG" id="COG3276">
    <property type="taxonomic scope" value="Bacteria"/>
</dbReference>
<dbReference type="InterPro" id="IPR009000">
    <property type="entry name" value="Transl_B-barrel_sf"/>
</dbReference>
<dbReference type="InterPro" id="IPR057335">
    <property type="entry name" value="Beta-barrel_SelB"/>
</dbReference>
<dbReference type="CDD" id="cd03696">
    <property type="entry name" value="SelB_II"/>
    <property type="match status" value="1"/>
</dbReference>
<dbReference type="EMBL" id="CM001022">
    <property type="protein sequence ID" value="EFQ23625.1"/>
    <property type="molecule type" value="Genomic_DNA"/>
</dbReference>
<keyword evidence="11" id="KW-1185">Reference proteome</keyword>
<dbReference type="InterPro" id="IPR027417">
    <property type="entry name" value="P-loop_NTPase"/>
</dbReference>
<dbReference type="SUPFAM" id="SSF52540">
    <property type="entry name" value="P-loop containing nucleoside triphosphate hydrolases"/>
    <property type="match status" value="1"/>
</dbReference>
<dbReference type="RefSeq" id="WP_006300827.1">
    <property type="nucleotide sequence ID" value="NZ_CM001022.1"/>
</dbReference>
<dbReference type="NCBIfam" id="TIGR00475">
    <property type="entry name" value="selB"/>
    <property type="match status" value="1"/>
</dbReference>
<dbReference type="InterPro" id="IPR050055">
    <property type="entry name" value="EF-Tu_GTPase"/>
</dbReference>
<dbReference type="STRING" id="584708.Apau_1199"/>
<evidence type="ECO:0000259" key="9">
    <source>
        <dbReference type="PROSITE" id="PS51722"/>
    </source>
</evidence>
<dbReference type="OrthoDB" id="9804504at2"/>
<dbReference type="InterPro" id="IPR015191">
    <property type="entry name" value="SelB_WHD4"/>
</dbReference>
<comment type="subcellular location">
    <subcellularLocation>
        <location evidence="1">Cytoplasm</location>
    </subcellularLocation>
</comment>
<dbReference type="HOGENOM" id="CLU_023030_3_0_0"/>
<dbReference type="SUPFAM" id="SSF50447">
    <property type="entry name" value="Translation proteins"/>
    <property type="match status" value="1"/>
</dbReference>
<evidence type="ECO:0000256" key="2">
    <source>
        <dbReference type="ARBA" id="ARBA00015953"/>
    </source>
</evidence>
<dbReference type="InterPro" id="IPR016059">
    <property type="entry name" value="DNA_ligase_ATP-dep_CS"/>
</dbReference>
<reference evidence="10 11" key="1">
    <citation type="journal article" date="2010" name="Stand. Genomic Sci.">
        <title>Non-contiguous finished genome sequence of Aminomonas paucivorans type strain (GLU-3).</title>
        <authorList>
            <person name="Pitluck S."/>
            <person name="Yasawong M."/>
            <person name="Held B."/>
            <person name="Lapidus A."/>
            <person name="Nolan M."/>
            <person name="Copeland A."/>
            <person name="Lucas S."/>
            <person name="Del Rio T.G."/>
            <person name="Tice H."/>
            <person name="Cheng J.F."/>
            <person name="Chertkov O."/>
            <person name="Goodwin L."/>
            <person name="Tapia R."/>
            <person name="Han C."/>
            <person name="Liolios K."/>
            <person name="Ivanova N."/>
            <person name="Mavromatis K."/>
            <person name="Ovchinnikova G."/>
            <person name="Pati A."/>
            <person name="Chen A."/>
            <person name="Palaniappan K."/>
            <person name="Land M."/>
            <person name="Hauser L."/>
            <person name="Chang Y.J."/>
            <person name="Jeffries C.D."/>
            <person name="Pukall R."/>
            <person name="Spring S."/>
            <person name="Rohde M."/>
            <person name="Sikorski J."/>
            <person name="Goker M."/>
            <person name="Woyke T."/>
            <person name="Bristow J."/>
            <person name="Eisen J.A."/>
            <person name="Markowitz V."/>
            <person name="Hugenholtz P."/>
            <person name="Kyrpides N.C."/>
            <person name="Klenk H.P."/>
        </authorList>
    </citation>
    <scope>NUCLEOTIDE SEQUENCE [LARGE SCALE GENOMIC DNA]</scope>
    <source>
        <strain evidence="10 11">DSM 12260</strain>
    </source>
</reference>
<dbReference type="GO" id="GO:0003746">
    <property type="term" value="F:translation elongation factor activity"/>
    <property type="evidence" value="ECO:0007669"/>
    <property type="project" value="UniProtKB-KW"/>
</dbReference>
<dbReference type="PANTHER" id="PTHR43721">
    <property type="entry name" value="ELONGATION FACTOR TU-RELATED"/>
    <property type="match status" value="1"/>
</dbReference>
<evidence type="ECO:0000256" key="4">
    <source>
        <dbReference type="ARBA" id="ARBA00022741"/>
    </source>
</evidence>
<dbReference type="SUPFAM" id="SSF46785">
    <property type="entry name" value="Winged helix' DNA-binding domain"/>
    <property type="match status" value="1"/>
</dbReference>
<evidence type="ECO:0000256" key="6">
    <source>
        <dbReference type="ARBA" id="ARBA00023134"/>
    </source>
</evidence>
<organism evidence="10 11">
    <name type="scientific">Aminomonas paucivorans DSM 12260</name>
    <dbReference type="NCBI Taxonomy" id="584708"/>
    <lineage>
        <taxon>Bacteria</taxon>
        <taxon>Thermotogati</taxon>
        <taxon>Synergistota</taxon>
        <taxon>Synergistia</taxon>
        <taxon>Synergistales</taxon>
        <taxon>Synergistaceae</taxon>
        <taxon>Aminomonas</taxon>
    </lineage>
</organism>
<evidence type="ECO:0000313" key="11">
    <source>
        <dbReference type="Proteomes" id="UP000005096"/>
    </source>
</evidence>
<evidence type="ECO:0000256" key="8">
    <source>
        <dbReference type="ARBA" id="ARBA00031615"/>
    </source>
</evidence>
<dbReference type="Pfam" id="PF09107">
    <property type="entry name" value="WHD_3rd_SelB"/>
    <property type="match status" value="1"/>
</dbReference>
<accession>E3CY92</accession>
<dbReference type="SUPFAM" id="SSF50465">
    <property type="entry name" value="EF-Tu/eEF-1alpha/eIF2-gamma C-terminal domain"/>
    <property type="match status" value="1"/>
</dbReference>
<dbReference type="InterPro" id="IPR004161">
    <property type="entry name" value="EFTu-like_2"/>
</dbReference>
<dbReference type="PROSITE" id="PS51722">
    <property type="entry name" value="G_TR_2"/>
    <property type="match status" value="1"/>
</dbReference>
<keyword evidence="4" id="KW-0547">Nucleotide-binding</keyword>
<dbReference type="Pfam" id="PF00009">
    <property type="entry name" value="GTP_EFTU"/>
    <property type="match status" value="1"/>
</dbReference>
<dbReference type="CDD" id="cd04171">
    <property type="entry name" value="SelB"/>
    <property type="match status" value="1"/>
</dbReference>
<dbReference type="InterPro" id="IPR000795">
    <property type="entry name" value="T_Tr_GTP-bd_dom"/>
</dbReference>
<evidence type="ECO:0000256" key="1">
    <source>
        <dbReference type="ARBA" id="ARBA00004496"/>
    </source>
</evidence>
<dbReference type="InterPro" id="IPR036390">
    <property type="entry name" value="WH_DNA-bd_sf"/>
</dbReference>
<gene>
    <name evidence="10" type="ORF">Apau_1199</name>
</gene>
<dbReference type="Pfam" id="PF25461">
    <property type="entry name" value="Beta-barrel_SelB"/>
    <property type="match status" value="1"/>
</dbReference>
<evidence type="ECO:0000256" key="3">
    <source>
        <dbReference type="ARBA" id="ARBA00022490"/>
    </source>
</evidence>
<name>E3CY92_9BACT</name>
<dbReference type="InterPro" id="IPR009001">
    <property type="entry name" value="Transl_elong_EF1A/Init_IF2_C"/>
</dbReference>
<dbReference type="PROSITE" id="PS00697">
    <property type="entry name" value="DNA_LIGASE_A1"/>
    <property type="match status" value="1"/>
</dbReference>
<dbReference type="InterPro" id="IPR004535">
    <property type="entry name" value="Transl_elong_SelB"/>
</dbReference>
<dbReference type="Pfam" id="PF03144">
    <property type="entry name" value="GTP_EFTU_D2"/>
    <property type="match status" value="1"/>
</dbReference>
<protein>
    <recommendedName>
        <fullName evidence="2">Selenocysteine-specific elongation factor</fullName>
    </recommendedName>
    <alternativeName>
        <fullName evidence="8">SelB translation factor</fullName>
    </alternativeName>
</protein>
<dbReference type="GO" id="GO:0005525">
    <property type="term" value="F:GTP binding"/>
    <property type="evidence" value="ECO:0007669"/>
    <property type="project" value="UniProtKB-KW"/>
</dbReference>
<dbReference type="GO" id="GO:0003723">
    <property type="term" value="F:RNA binding"/>
    <property type="evidence" value="ECO:0007669"/>
    <property type="project" value="InterPro"/>
</dbReference>
<keyword evidence="5" id="KW-0648">Protein biosynthesis</keyword>
<dbReference type="PaxDb" id="584708-Apau_1199"/>
<keyword evidence="3" id="KW-0963">Cytoplasm</keyword>
<dbReference type="Pfam" id="PF09106">
    <property type="entry name" value="WHD_2nd_SelB"/>
    <property type="match status" value="1"/>
</dbReference>
<proteinExistence type="predicted"/>
<sequence>MNAPGEFPFVIGTAGHIDHGKTALVKALTGVDCDRLREEKKRGITIELGFAPLILPDGRVVSLVDVPGHERFIRQMVAGAAGIDAALLVVASDEGIMPQSREHLDILGLLGVQDGLVVLTKRDLVEEDFLAMVEEDVEACVRGTFLEGRPVVPVSAFTGEGLEVLREEVARLVERGAPRSRKGAFFLPIDRAFPISGFGTVVTGTAYRGSLKEGEDVEILPRGGRSKVRSLQVHGDRVPEATAGQRVAVNIPSVSVDSLERGDVLAVSGRYRETSCLEVRLRLLPGAPEPVRHWQRLRVHLGTSDVVARVGFLDRLRLNPGEEVCAQLVAEEPVAAVRGEHFVIRFYSPLQTIGGGEVLFAYGEKPRGARSREERRRFLASLCEAKNDGDRVEAYLDLAGCLPFTRLEQDLQCLSGDLMSLLREQQATRGWVVLSGADPLVLSQRRHRAAKEELIRRLEVFHEEHPERKGLPVEEGVGALLRGEQKAYRAWVESLHAQGALVLEEGRMRLPGFNPAREGVQETVSRLLEYAQSRGFQLPELAEAQEALALDASQFRRVLQVAKESGEGHILAGTFFLSREVERRFWSLLGGIDGEITVATVRDASGTSRKYSLPLLEHFDSLGVTRRVQDRRVLLKRPPTQDNP</sequence>
<dbReference type="AlphaFoldDB" id="E3CY92"/>
<dbReference type="GO" id="GO:0003924">
    <property type="term" value="F:GTPase activity"/>
    <property type="evidence" value="ECO:0007669"/>
    <property type="project" value="InterPro"/>
</dbReference>
<dbReference type="GO" id="GO:0003909">
    <property type="term" value="F:DNA ligase activity"/>
    <property type="evidence" value="ECO:0007669"/>
    <property type="project" value="InterPro"/>
</dbReference>
<dbReference type="InterPro" id="IPR015190">
    <property type="entry name" value="Elong_fac_SelB-wing-hlx_typ-2"/>
</dbReference>
<keyword evidence="10" id="KW-0251">Elongation factor</keyword>
<dbReference type="Gene3D" id="2.40.30.10">
    <property type="entry name" value="Translation factors"/>
    <property type="match status" value="1"/>
</dbReference>
<dbReference type="Gene3D" id="1.10.10.10">
    <property type="entry name" value="Winged helix-like DNA-binding domain superfamily/Winged helix DNA-binding domain"/>
    <property type="match status" value="1"/>
</dbReference>
<dbReference type="PRINTS" id="PR00315">
    <property type="entry name" value="ELONGATNFCT"/>
</dbReference>
<dbReference type="InterPro" id="IPR036388">
    <property type="entry name" value="WH-like_DNA-bd_sf"/>
</dbReference>
<evidence type="ECO:0000313" key="10">
    <source>
        <dbReference type="EMBL" id="EFQ23625.1"/>
    </source>
</evidence>